<dbReference type="InterPro" id="IPR000073">
    <property type="entry name" value="AB_hydrolase_1"/>
</dbReference>
<dbReference type="EMBL" id="RCNU01000011">
    <property type="protein sequence ID" value="RWQ93078.1"/>
    <property type="molecule type" value="Genomic_DNA"/>
</dbReference>
<dbReference type="GeneID" id="39603337"/>
<dbReference type="RefSeq" id="XP_028482723.1">
    <property type="nucleotide sequence ID" value="XM_028634060.1"/>
</dbReference>
<dbReference type="InterPro" id="IPR029058">
    <property type="entry name" value="AB_hydrolase_fold"/>
</dbReference>
<dbReference type="VEuPathDB" id="FungiDB:C8Q69DRAFT_81337"/>
<dbReference type="GO" id="GO:0016020">
    <property type="term" value="C:membrane"/>
    <property type="evidence" value="ECO:0007669"/>
    <property type="project" value="TreeGrafter"/>
</dbReference>
<dbReference type="GO" id="GO:0016787">
    <property type="term" value="F:hydrolase activity"/>
    <property type="evidence" value="ECO:0007669"/>
    <property type="project" value="UniProtKB-KW"/>
</dbReference>
<sequence length="117" mass="12956">MGTYQSHGKFIISPDGTKIWAEAAGNHEKPAVVFIHGFSLSGTVWEKQFQDTFLLENLYLLRYDLRGHGRSEQPVEPDAYTSVRMAEDFAAVCSASGVKLPYIAGWSFGGELTDLLL</sequence>
<evidence type="ECO:0000313" key="3">
    <source>
        <dbReference type="EMBL" id="RWQ93078.1"/>
    </source>
</evidence>
<dbReference type="Proteomes" id="UP000283841">
    <property type="component" value="Unassembled WGS sequence"/>
</dbReference>
<proteinExistence type="predicted"/>
<reference evidence="3 4" key="1">
    <citation type="journal article" date="2018" name="Front. Microbiol.">
        <title>Genomic and genetic insights into a cosmopolitan fungus, Paecilomyces variotii (Eurotiales).</title>
        <authorList>
            <person name="Urquhart A.S."/>
            <person name="Mondo S.J."/>
            <person name="Makela M.R."/>
            <person name="Hane J.K."/>
            <person name="Wiebenga A."/>
            <person name="He G."/>
            <person name="Mihaltcheva S."/>
            <person name="Pangilinan J."/>
            <person name="Lipzen A."/>
            <person name="Barry K."/>
            <person name="de Vries R.P."/>
            <person name="Grigoriev I.V."/>
            <person name="Idnurm A."/>
        </authorList>
    </citation>
    <scope>NUCLEOTIDE SEQUENCE [LARGE SCALE GENOMIC DNA]</scope>
    <source>
        <strain evidence="3 4">CBS 101075</strain>
    </source>
</reference>
<keyword evidence="1 3" id="KW-0378">Hydrolase</keyword>
<accession>A0A443HML9</accession>
<protein>
    <submittedName>
        <fullName evidence="3">Alpha/Beta hydrolase protein</fullName>
    </submittedName>
</protein>
<comment type="caution">
    <text evidence="3">The sequence shown here is derived from an EMBL/GenBank/DDBJ whole genome shotgun (WGS) entry which is preliminary data.</text>
</comment>
<evidence type="ECO:0000256" key="1">
    <source>
        <dbReference type="ARBA" id="ARBA00022801"/>
    </source>
</evidence>
<dbReference type="PANTHER" id="PTHR43798">
    <property type="entry name" value="MONOACYLGLYCEROL LIPASE"/>
    <property type="match status" value="1"/>
</dbReference>
<organism evidence="3 4">
    <name type="scientific">Byssochlamys spectabilis</name>
    <name type="common">Paecilomyces variotii</name>
    <dbReference type="NCBI Taxonomy" id="264951"/>
    <lineage>
        <taxon>Eukaryota</taxon>
        <taxon>Fungi</taxon>
        <taxon>Dikarya</taxon>
        <taxon>Ascomycota</taxon>
        <taxon>Pezizomycotina</taxon>
        <taxon>Eurotiomycetes</taxon>
        <taxon>Eurotiomycetidae</taxon>
        <taxon>Eurotiales</taxon>
        <taxon>Thermoascaceae</taxon>
        <taxon>Paecilomyces</taxon>
    </lineage>
</organism>
<keyword evidence="4" id="KW-1185">Reference proteome</keyword>
<dbReference type="Pfam" id="PF00561">
    <property type="entry name" value="Abhydrolase_1"/>
    <property type="match status" value="1"/>
</dbReference>
<gene>
    <name evidence="3" type="ORF">C8Q69DRAFT_81337</name>
</gene>
<feature type="domain" description="AB hydrolase-1" evidence="2">
    <location>
        <begin position="30"/>
        <end position="112"/>
    </location>
</feature>
<name>A0A443HML9_BYSSP</name>
<evidence type="ECO:0000313" key="4">
    <source>
        <dbReference type="Proteomes" id="UP000283841"/>
    </source>
</evidence>
<evidence type="ECO:0000259" key="2">
    <source>
        <dbReference type="Pfam" id="PF00561"/>
    </source>
</evidence>
<dbReference type="SUPFAM" id="SSF53474">
    <property type="entry name" value="alpha/beta-Hydrolases"/>
    <property type="match status" value="1"/>
</dbReference>
<dbReference type="PANTHER" id="PTHR43798:SF31">
    <property type="entry name" value="AB HYDROLASE SUPERFAMILY PROTEIN YCLE"/>
    <property type="match status" value="1"/>
</dbReference>
<dbReference type="STRING" id="264951.A0A443HML9"/>
<dbReference type="Gene3D" id="3.40.50.1820">
    <property type="entry name" value="alpha/beta hydrolase"/>
    <property type="match status" value="1"/>
</dbReference>
<dbReference type="InterPro" id="IPR050266">
    <property type="entry name" value="AB_hydrolase_sf"/>
</dbReference>
<dbReference type="AlphaFoldDB" id="A0A443HML9"/>